<evidence type="ECO:0000313" key="6">
    <source>
        <dbReference type="EMBL" id="XBV24531.1"/>
    </source>
</evidence>
<feature type="domain" description="ABC transporter" evidence="5">
    <location>
        <begin position="255"/>
        <end position="494"/>
    </location>
</feature>
<evidence type="ECO:0000256" key="2">
    <source>
        <dbReference type="ARBA" id="ARBA00022448"/>
    </source>
</evidence>
<dbReference type="GO" id="GO:0005524">
    <property type="term" value="F:ATP binding"/>
    <property type="evidence" value="ECO:0007669"/>
    <property type="project" value="UniProtKB-KW"/>
</dbReference>
<dbReference type="InterPro" id="IPR027417">
    <property type="entry name" value="P-loop_NTPase"/>
</dbReference>
<dbReference type="Gene3D" id="3.40.50.300">
    <property type="entry name" value="P-loop containing nucleotide triphosphate hydrolases"/>
    <property type="match status" value="2"/>
</dbReference>
<dbReference type="GO" id="GO:0055085">
    <property type="term" value="P:transmembrane transport"/>
    <property type="evidence" value="ECO:0007669"/>
    <property type="project" value="UniProtKB-ARBA"/>
</dbReference>
<accession>A0AAU7TCS0</accession>
<evidence type="ECO:0000256" key="1">
    <source>
        <dbReference type="ARBA" id="ARBA00005417"/>
    </source>
</evidence>
<reference evidence="6" key="1">
    <citation type="submission" date="2024-06" db="EMBL/GenBank/DDBJ databases">
        <title>Kribbella sp. strain HUAS MG21 genome sequences.</title>
        <authorList>
            <person name="Mo P."/>
        </authorList>
    </citation>
    <scope>NUCLEOTIDE SEQUENCE</scope>
    <source>
        <strain evidence="6">HUAS MG21</strain>
    </source>
</reference>
<name>A0AAU7TCS0_9ACTN</name>
<keyword evidence="2" id="KW-0813">Transport</keyword>
<dbReference type="AlphaFoldDB" id="A0AAU7TCS0"/>
<gene>
    <name evidence="6" type="ORF">ABN611_38990</name>
</gene>
<comment type="similarity">
    <text evidence="1">Belongs to the ABC transporter superfamily.</text>
</comment>
<keyword evidence="3" id="KW-0547">Nucleotide-binding</keyword>
<protein>
    <submittedName>
        <fullName evidence="6">ABC transporter ATP-binding protein</fullName>
    </submittedName>
</protein>
<dbReference type="EMBL" id="CP158165">
    <property type="protein sequence ID" value="XBV24531.1"/>
    <property type="molecule type" value="Genomic_DNA"/>
</dbReference>
<evidence type="ECO:0000259" key="5">
    <source>
        <dbReference type="PROSITE" id="PS50893"/>
    </source>
</evidence>
<dbReference type="SMART" id="SM00382">
    <property type="entry name" value="AAA"/>
    <property type="match status" value="2"/>
</dbReference>
<dbReference type="PANTHER" id="PTHR43776:SF7">
    <property type="entry name" value="D,D-DIPEPTIDE TRANSPORT ATP-BINDING PROTEIN DDPF-RELATED"/>
    <property type="match status" value="1"/>
</dbReference>
<dbReference type="InterPro" id="IPR050319">
    <property type="entry name" value="ABC_transp_ATP-bind"/>
</dbReference>
<evidence type="ECO:0000256" key="3">
    <source>
        <dbReference type="ARBA" id="ARBA00022741"/>
    </source>
</evidence>
<dbReference type="PROSITE" id="PS50893">
    <property type="entry name" value="ABC_TRANSPORTER_2"/>
    <property type="match status" value="2"/>
</dbReference>
<organism evidence="6">
    <name type="scientific">Kribbella sp. HUAS MG21</name>
    <dbReference type="NCBI Taxonomy" id="3160966"/>
    <lineage>
        <taxon>Bacteria</taxon>
        <taxon>Bacillati</taxon>
        <taxon>Actinomycetota</taxon>
        <taxon>Actinomycetes</taxon>
        <taxon>Propionibacteriales</taxon>
        <taxon>Kribbellaceae</taxon>
        <taxon>Kribbella</taxon>
    </lineage>
</organism>
<evidence type="ECO:0000256" key="4">
    <source>
        <dbReference type="ARBA" id="ARBA00022840"/>
    </source>
</evidence>
<dbReference type="CDD" id="cd03257">
    <property type="entry name" value="ABC_NikE_OppD_transporters"/>
    <property type="match status" value="2"/>
</dbReference>
<dbReference type="Pfam" id="PF00005">
    <property type="entry name" value="ABC_tran"/>
    <property type="match status" value="2"/>
</dbReference>
<dbReference type="RefSeq" id="WP_350277354.1">
    <property type="nucleotide sequence ID" value="NZ_CP158165.1"/>
</dbReference>
<dbReference type="SUPFAM" id="SSF52540">
    <property type="entry name" value="P-loop containing nucleoside triphosphate hydrolases"/>
    <property type="match status" value="2"/>
</dbReference>
<proteinExistence type="inferred from homology"/>
<sequence length="509" mass="54655">MTVAEVRNLTVSVAGRELVADVSFALAAGEITALVGESGSGKTTTALALLGEAPVTTGQVEVAGAIVDAEHPPARGVVGYVPQHPSAALNPVRRIGPVLRELGRLYVDRNQVRERTLDALTQAQLPDGEKFLGRYPHQLSGGQQQRVVLAHELIGRPQLLIADEPTTGQDAQIRRLLAEELRAVAGQGIAVLLLTHDLELVRMLADQILVMHRGKVVEAGPEVLALPRHEYTRRLVAAQRIVPSPAPPASGVPVVSVRDLVAGHRRVDTLHQVSLTIEAGDQLAVVGRSGSGKTTLARCIAGLHPYRSGELRLGSAVLSPLLRRRTREQLARIQYVHQDTRASFNEFVPVLDQVARTAERLRGLSTADARREALASLERLGIREDVATRLPRSLSGGELQRSALVRAVIAEPDLLICDEITSGLDTVTQAELLDVLRDLQRTTDCALMVITHDLSVVAGITHRVLIVDDGRIVEQGLTAEVLADPGHAATRALVTASGLIEEEPLDRTG</sequence>
<dbReference type="PANTHER" id="PTHR43776">
    <property type="entry name" value="TRANSPORT ATP-BINDING PROTEIN"/>
    <property type="match status" value="1"/>
</dbReference>
<dbReference type="InterPro" id="IPR003593">
    <property type="entry name" value="AAA+_ATPase"/>
</dbReference>
<keyword evidence="4 6" id="KW-0067">ATP-binding</keyword>
<feature type="domain" description="ABC transporter" evidence="5">
    <location>
        <begin position="4"/>
        <end position="238"/>
    </location>
</feature>
<dbReference type="GO" id="GO:0016887">
    <property type="term" value="F:ATP hydrolysis activity"/>
    <property type="evidence" value="ECO:0007669"/>
    <property type="project" value="InterPro"/>
</dbReference>
<dbReference type="InterPro" id="IPR003439">
    <property type="entry name" value="ABC_transporter-like_ATP-bd"/>
</dbReference>